<accession>A0A8H3F5H8</accession>
<sequence>MASSPGYVASLSYPPYIANRECNAPMSSTALMSDCQTAINNLASQTGYINGPTKGCLEAATSGTCGVTLCAKVNIDPVAVAVAAQDVIAGCEDAFTGSGVNQVVYGTIQMNGFTNGNGGANGLFNIFVGKSGVAGSPGDSKLAVGDSSGNSSTPSNTVPTATAQPHGKRVGDLIVPTRIEAREAATLVQRTPAPAPTWIVGTEAPGIVLRVMRYETGNWVLTPTQADALAFGVTANWHNQAPTD</sequence>
<comment type="caution">
    <text evidence="2">The sequence shown here is derived from an EMBL/GenBank/DDBJ whole genome shotgun (WGS) entry which is preliminary data.</text>
</comment>
<dbReference type="EMBL" id="CAJPDT010000013">
    <property type="protein sequence ID" value="CAF9914691.1"/>
    <property type="molecule type" value="Genomic_DNA"/>
</dbReference>
<organism evidence="2 3">
    <name type="scientific">Imshaugia aleurites</name>
    <dbReference type="NCBI Taxonomy" id="172621"/>
    <lineage>
        <taxon>Eukaryota</taxon>
        <taxon>Fungi</taxon>
        <taxon>Dikarya</taxon>
        <taxon>Ascomycota</taxon>
        <taxon>Pezizomycotina</taxon>
        <taxon>Lecanoromycetes</taxon>
        <taxon>OSLEUM clade</taxon>
        <taxon>Lecanoromycetidae</taxon>
        <taxon>Lecanorales</taxon>
        <taxon>Lecanorineae</taxon>
        <taxon>Parmeliaceae</taxon>
        <taxon>Imshaugia</taxon>
    </lineage>
</organism>
<feature type="region of interest" description="Disordered" evidence="1">
    <location>
        <begin position="138"/>
        <end position="167"/>
    </location>
</feature>
<dbReference type="AlphaFoldDB" id="A0A8H3F5H8"/>
<evidence type="ECO:0000313" key="3">
    <source>
        <dbReference type="Proteomes" id="UP000664534"/>
    </source>
</evidence>
<name>A0A8H3F5H8_9LECA</name>
<evidence type="ECO:0000256" key="1">
    <source>
        <dbReference type="SAM" id="MobiDB-lite"/>
    </source>
</evidence>
<gene>
    <name evidence="2" type="ORF">IMSHALPRED_001980</name>
</gene>
<dbReference type="Proteomes" id="UP000664534">
    <property type="component" value="Unassembled WGS sequence"/>
</dbReference>
<proteinExistence type="predicted"/>
<keyword evidence="3" id="KW-1185">Reference proteome</keyword>
<feature type="compositionally biased region" description="Polar residues" evidence="1">
    <location>
        <begin position="147"/>
        <end position="163"/>
    </location>
</feature>
<evidence type="ECO:0000313" key="2">
    <source>
        <dbReference type="EMBL" id="CAF9914691.1"/>
    </source>
</evidence>
<protein>
    <submittedName>
        <fullName evidence="2">Uncharacterized protein</fullName>
    </submittedName>
</protein>
<reference evidence="2" key="1">
    <citation type="submission" date="2021-03" db="EMBL/GenBank/DDBJ databases">
        <authorList>
            <person name="Tagirdzhanova G."/>
        </authorList>
    </citation>
    <scope>NUCLEOTIDE SEQUENCE</scope>
</reference>